<name>A0ABR9WYI0_9RHOB</name>
<evidence type="ECO:0000313" key="2">
    <source>
        <dbReference type="Proteomes" id="UP000607796"/>
    </source>
</evidence>
<organism evidence="1 2">
    <name type="scientific">Salipiger mangrovisoli</name>
    <dbReference type="NCBI Taxonomy" id="2865933"/>
    <lineage>
        <taxon>Bacteria</taxon>
        <taxon>Pseudomonadati</taxon>
        <taxon>Pseudomonadota</taxon>
        <taxon>Alphaproteobacteria</taxon>
        <taxon>Rhodobacterales</taxon>
        <taxon>Roseobacteraceae</taxon>
        <taxon>Salipiger</taxon>
    </lineage>
</organism>
<gene>
    <name evidence="1" type="ORF">IQ782_05595</name>
</gene>
<evidence type="ECO:0000313" key="1">
    <source>
        <dbReference type="EMBL" id="MBE9636305.1"/>
    </source>
</evidence>
<dbReference type="Proteomes" id="UP000607796">
    <property type="component" value="Unassembled WGS sequence"/>
</dbReference>
<comment type="caution">
    <text evidence="1">The sequence shown here is derived from an EMBL/GenBank/DDBJ whole genome shotgun (WGS) entry which is preliminary data.</text>
</comment>
<dbReference type="EMBL" id="JADFFK010000003">
    <property type="protein sequence ID" value="MBE9636305.1"/>
    <property type="molecule type" value="Genomic_DNA"/>
</dbReference>
<reference evidence="1 2" key="1">
    <citation type="journal article" date="2021" name="Int. J. Syst. Evol. Microbiol.">
        <title>Salipiger mangrovisoli sp. nov., isolated from mangrove soil and the proposal for the reclassification of Paraphaeobacter pallidus as Salipiger pallidus comb. nov.</title>
        <authorList>
            <person name="Du J."/>
            <person name="Liu Y."/>
            <person name="Pei T."/>
            <person name="Deng M.R."/>
            <person name="Zhu H."/>
        </authorList>
    </citation>
    <scope>NUCLEOTIDE SEQUENCE [LARGE SCALE GENOMIC DNA]</scope>
    <source>
        <strain evidence="1 2">6D45A</strain>
    </source>
</reference>
<protein>
    <submittedName>
        <fullName evidence="1">Uncharacterized protein</fullName>
    </submittedName>
</protein>
<sequence>MAKNSEWTLAPGAAELCALNLYGMTLSDLIRFKVRHLDEMAILRTAEDQRSRAHFASPRPRDAEVFKVTDMMVGNERL</sequence>
<proteinExistence type="predicted"/>
<accession>A0ABR9WYI0</accession>
<keyword evidence="2" id="KW-1185">Reference proteome</keyword>